<dbReference type="EMBL" id="MT631599">
    <property type="protein sequence ID" value="QNO54952.1"/>
    <property type="molecule type" value="Genomic_DNA"/>
</dbReference>
<reference evidence="1" key="1">
    <citation type="submission" date="2020-06" db="EMBL/GenBank/DDBJ databases">
        <title>Unique genomic features of the anaerobic methanotrophic archaea.</title>
        <authorList>
            <person name="Chadwick G.L."/>
            <person name="Skennerton C.T."/>
            <person name="Laso-Perez R."/>
            <person name="Leu A.O."/>
            <person name="Speth D.R."/>
            <person name="Yu H."/>
            <person name="Morgan-Lang C."/>
            <person name="Hatzenpichler R."/>
            <person name="Goudeau D."/>
            <person name="Malmstrom R."/>
            <person name="Brazelton W.J."/>
            <person name="Woyke T."/>
            <person name="Hallam S.J."/>
            <person name="Tyson G.W."/>
            <person name="Wegener G."/>
            <person name="Boetius A."/>
            <person name="Orphan V."/>
        </authorList>
    </citation>
    <scope>NUCLEOTIDE SEQUENCE</scope>
</reference>
<sequence>MKKQKVIVLFAIALLLAVVVGGVQTVAAGTMDVTTYKEKIVEPIDVGKIRFISNAVDSNWVKGTKFAGQPMEIMYWEKETKYLISIHLNDSGYIIGNVSFHRWGNGVTNITDALANQSLAKLPAGPQLELITEAVYKRMINENISAPIDTRRIKYVGSARHREWVIGSKPKVTNSIGSGGPSAGVIGAPIAHGNTLIYWNKYTKRVIILKLDSEGYVNFVDFGLNGNHNVKTIPPSLADETISKLFP</sequence>
<name>A0A7G9Z3W8_9EURY</name>
<dbReference type="AlphaFoldDB" id="A0A7G9Z3W8"/>
<evidence type="ECO:0000313" key="1">
    <source>
        <dbReference type="EMBL" id="QNO54952.1"/>
    </source>
</evidence>
<gene>
    <name evidence="1" type="ORF">MCEIKFBD_00013</name>
</gene>
<proteinExistence type="predicted"/>
<organism evidence="1">
    <name type="scientific">Candidatus Methanophaga sp. ANME-1 ERB7</name>
    <dbReference type="NCBI Taxonomy" id="2759913"/>
    <lineage>
        <taxon>Archaea</taxon>
        <taxon>Methanobacteriati</taxon>
        <taxon>Methanobacteriota</taxon>
        <taxon>Stenosarchaea group</taxon>
        <taxon>Methanomicrobia</taxon>
        <taxon>Candidatus Methanophagales</taxon>
        <taxon>Candidatus Methanophagaceae</taxon>
        <taxon>Candidatus Methanophaga</taxon>
    </lineage>
</organism>
<accession>A0A7G9Z3W8</accession>
<protein>
    <submittedName>
        <fullName evidence="1">Uncharacterized protein</fullName>
    </submittedName>
</protein>